<dbReference type="OrthoDB" id="9780884at2"/>
<dbReference type="Proteomes" id="UP000228758">
    <property type="component" value="Unassembled WGS sequence"/>
</dbReference>
<evidence type="ECO:0000259" key="1">
    <source>
        <dbReference type="Pfam" id="PF00149"/>
    </source>
</evidence>
<dbReference type="GO" id="GO:0009245">
    <property type="term" value="P:lipid A biosynthetic process"/>
    <property type="evidence" value="ECO:0007669"/>
    <property type="project" value="TreeGrafter"/>
</dbReference>
<evidence type="ECO:0000313" key="2">
    <source>
        <dbReference type="EMBL" id="PJJ71120.1"/>
    </source>
</evidence>
<evidence type="ECO:0000313" key="3">
    <source>
        <dbReference type="Proteomes" id="UP000228758"/>
    </source>
</evidence>
<dbReference type="EMBL" id="PGFF01000001">
    <property type="protein sequence ID" value="PJJ71120.1"/>
    <property type="molecule type" value="Genomic_DNA"/>
</dbReference>
<dbReference type="AlphaFoldDB" id="A0A2M9CGX6"/>
<dbReference type="InterPro" id="IPR051158">
    <property type="entry name" value="Metallophosphoesterase_sf"/>
</dbReference>
<proteinExistence type="predicted"/>
<comment type="caution">
    <text evidence="2">The sequence shown here is derived from an EMBL/GenBank/DDBJ whole genome shotgun (WGS) entry which is preliminary data.</text>
</comment>
<dbReference type="InterPro" id="IPR029052">
    <property type="entry name" value="Metallo-depent_PP-like"/>
</dbReference>
<reference evidence="2 3" key="1">
    <citation type="submission" date="2017-11" db="EMBL/GenBank/DDBJ databases">
        <title>Genomic Encyclopedia of Archaeal and Bacterial Type Strains, Phase II (KMG-II): From Individual Species to Whole Genera.</title>
        <authorList>
            <person name="Goeker M."/>
        </authorList>
    </citation>
    <scope>NUCLEOTIDE SEQUENCE [LARGE SCALE GENOMIC DNA]</scope>
    <source>
        <strain evidence="2 3">DSM 27393</strain>
    </source>
</reference>
<dbReference type="Pfam" id="PF00149">
    <property type="entry name" value="Metallophos"/>
    <property type="match status" value="1"/>
</dbReference>
<dbReference type="InterPro" id="IPR004843">
    <property type="entry name" value="Calcineurin-like_PHP"/>
</dbReference>
<dbReference type="RefSeq" id="WP_100363463.1">
    <property type="nucleotide sequence ID" value="NZ_PGFF01000001.1"/>
</dbReference>
<sequence length="318" mass="33884">MTPPVGRSAASALGAAAAVGVGALAYGAFVERNAFQVRQEVVPILRPGARPITVLHISDLHMAPWQTEKQDWVASLIRYEPDLIVNTGDNLGHADGLVGVERALAGFDGIPGVFVHGSNDFYGPTFKNPLKYLVAPSGAHGPEEPDLDTAALDRFFQRLGWLDLNNAARAIELRGSRLEFFGTGDAHRGWDRLGKVTAAVDEMRENVTWSDSSSGVEPVTIAATHAPYRRVLDSLVTHGADIIFAGHTHGGQVRVPGRPAIVTNCDVPREQAQGLSTWRHSGRSSFLEVSAGLGTSIYAPVRFGCPPEAVVLTLTAAG</sequence>
<keyword evidence="2" id="KW-0378">Hydrolase</keyword>
<feature type="domain" description="Calcineurin-like phosphoesterase" evidence="1">
    <location>
        <begin position="53"/>
        <end position="250"/>
    </location>
</feature>
<keyword evidence="3" id="KW-1185">Reference proteome</keyword>
<dbReference type="Gene3D" id="3.60.21.10">
    <property type="match status" value="1"/>
</dbReference>
<dbReference type="PANTHER" id="PTHR31302:SF20">
    <property type="entry name" value="CONSERVED PROTEIN"/>
    <property type="match status" value="1"/>
</dbReference>
<dbReference type="PANTHER" id="PTHR31302">
    <property type="entry name" value="TRANSMEMBRANE PROTEIN WITH METALLOPHOSPHOESTERASE DOMAIN-RELATED"/>
    <property type="match status" value="1"/>
</dbReference>
<dbReference type="SUPFAM" id="SSF56300">
    <property type="entry name" value="Metallo-dependent phosphatases"/>
    <property type="match status" value="1"/>
</dbReference>
<name>A0A2M9CGX6_9MICO</name>
<dbReference type="GO" id="GO:0016020">
    <property type="term" value="C:membrane"/>
    <property type="evidence" value="ECO:0007669"/>
    <property type="project" value="GOC"/>
</dbReference>
<accession>A0A2M9CGX6</accession>
<organism evidence="2 3">
    <name type="scientific">Diaminobutyricimonas aerilata</name>
    <dbReference type="NCBI Taxonomy" id="1162967"/>
    <lineage>
        <taxon>Bacteria</taxon>
        <taxon>Bacillati</taxon>
        <taxon>Actinomycetota</taxon>
        <taxon>Actinomycetes</taxon>
        <taxon>Micrococcales</taxon>
        <taxon>Microbacteriaceae</taxon>
        <taxon>Diaminobutyricimonas</taxon>
    </lineage>
</organism>
<protein>
    <submittedName>
        <fullName evidence="2">Putative MPP superfamily phosphohydrolase</fullName>
    </submittedName>
</protein>
<dbReference type="GO" id="GO:0008758">
    <property type="term" value="F:UDP-2,3-diacylglucosamine hydrolase activity"/>
    <property type="evidence" value="ECO:0007669"/>
    <property type="project" value="TreeGrafter"/>
</dbReference>
<gene>
    <name evidence="2" type="ORF">CLV46_0660</name>
</gene>